<evidence type="ECO:0000313" key="3">
    <source>
        <dbReference type="Proteomes" id="UP000030748"/>
    </source>
</evidence>
<evidence type="ECO:0000259" key="1">
    <source>
        <dbReference type="Pfam" id="PF24758"/>
    </source>
</evidence>
<protein>
    <recommendedName>
        <fullName evidence="1">F-box/LRR-repeat protein 15/At3g58940/PEG3-like LRR domain-containing protein</fullName>
    </recommendedName>
</protein>
<dbReference type="InterPro" id="IPR032675">
    <property type="entry name" value="LRR_dom_sf"/>
</dbReference>
<dbReference type="SUPFAM" id="SSF52047">
    <property type="entry name" value="RNI-like"/>
    <property type="match status" value="1"/>
</dbReference>
<name>A0A022PR30_ERYGU</name>
<reference evidence="2 3" key="1">
    <citation type="journal article" date="2013" name="Proc. Natl. Acad. Sci. U.S.A.">
        <title>Fine-scale variation in meiotic recombination in Mimulus inferred from population shotgun sequencing.</title>
        <authorList>
            <person name="Hellsten U."/>
            <person name="Wright K.M."/>
            <person name="Jenkins J."/>
            <person name="Shu S."/>
            <person name="Yuan Y."/>
            <person name="Wessler S.R."/>
            <person name="Schmutz J."/>
            <person name="Willis J.H."/>
            <person name="Rokhsar D.S."/>
        </authorList>
    </citation>
    <scope>NUCLEOTIDE SEQUENCE [LARGE SCALE GENOMIC DNA]</scope>
    <source>
        <strain evidence="3">cv. DUN x IM62</strain>
    </source>
</reference>
<proteinExistence type="predicted"/>
<dbReference type="Gene3D" id="3.80.10.10">
    <property type="entry name" value="Ribonuclease Inhibitor"/>
    <property type="match status" value="1"/>
</dbReference>
<feature type="domain" description="F-box/LRR-repeat protein 15/At3g58940/PEG3-like LRR" evidence="1">
    <location>
        <begin position="72"/>
        <end position="171"/>
    </location>
</feature>
<dbReference type="PANTHER" id="PTHR31900:SF27">
    <property type="entry name" value="FBD DOMAIN-CONTAINING PROTEIN"/>
    <property type="match status" value="1"/>
</dbReference>
<keyword evidence="3" id="KW-1185">Reference proteome</keyword>
<organism evidence="2 3">
    <name type="scientific">Erythranthe guttata</name>
    <name type="common">Yellow monkey flower</name>
    <name type="synonym">Mimulus guttatus</name>
    <dbReference type="NCBI Taxonomy" id="4155"/>
    <lineage>
        <taxon>Eukaryota</taxon>
        <taxon>Viridiplantae</taxon>
        <taxon>Streptophyta</taxon>
        <taxon>Embryophyta</taxon>
        <taxon>Tracheophyta</taxon>
        <taxon>Spermatophyta</taxon>
        <taxon>Magnoliopsida</taxon>
        <taxon>eudicotyledons</taxon>
        <taxon>Gunneridae</taxon>
        <taxon>Pentapetalae</taxon>
        <taxon>asterids</taxon>
        <taxon>lamiids</taxon>
        <taxon>Lamiales</taxon>
        <taxon>Phrymaceae</taxon>
        <taxon>Erythranthe</taxon>
    </lineage>
</organism>
<sequence length="175" mass="20086">MKMSAVSKDFYDFWAKSEVLTIKIKDMEPNKLRVMFEKNILEMLHRRKIYGVPLTRCTIALHSLVSSTFVTEVLHCVVDSNVKHLHVQAFTGFFTPCARFPSSINCSSLTTLCIKDVYGESFELPKSVILPNLKVLRLHDFEFSNDNYNGAIFEGCPNLQKLVIVKCRMKFTLNL</sequence>
<dbReference type="InterPro" id="IPR050232">
    <property type="entry name" value="FBL13/AtMIF1-like"/>
</dbReference>
<dbReference type="Pfam" id="PF24758">
    <property type="entry name" value="LRR_At5g56370"/>
    <property type="match status" value="1"/>
</dbReference>
<gene>
    <name evidence="2" type="ORF">MIMGU_mgv1a014877mg</name>
</gene>
<evidence type="ECO:0000313" key="2">
    <source>
        <dbReference type="EMBL" id="EYU18201.1"/>
    </source>
</evidence>
<dbReference type="AlphaFoldDB" id="A0A022PR30"/>
<dbReference type="PhylomeDB" id="A0A022PR30"/>
<accession>A0A022PR30</accession>
<dbReference type="EMBL" id="KI632337">
    <property type="protein sequence ID" value="EYU18201.1"/>
    <property type="molecule type" value="Genomic_DNA"/>
</dbReference>
<dbReference type="InterPro" id="IPR055411">
    <property type="entry name" value="LRR_FXL15/At3g58940/PEG3-like"/>
</dbReference>
<dbReference type="Proteomes" id="UP000030748">
    <property type="component" value="Unassembled WGS sequence"/>
</dbReference>
<dbReference type="PANTHER" id="PTHR31900">
    <property type="entry name" value="F-BOX/RNI SUPERFAMILY PROTEIN-RELATED"/>
    <property type="match status" value="1"/>
</dbReference>